<feature type="compositionally biased region" description="Acidic residues" evidence="3">
    <location>
        <begin position="624"/>
        <end position="643"/>
    </location>
</feature>
<dbReference type="AlphaFoldDB" id="A0AAE4MHP4"/>
<dbReference type="SUPFAM" id="SSF88723">
    <property type="entry name" value="PIN domain-like"/>
    <property type="match status" value="1"/>
</dbReference>
<comment type="similarity">
    <text evidence="1">In the N-terminal section; belongs to the PINc/VapC protein family.</text>
</comment>
<comment type="caution">
    <text evidence="5">The sequence shown here is derived from an EMBL/GenBank/DDBJ whole genome shotgun (WGS) entry which is preliminary data.</text>
</comment>
<dbReference type="Pfam" id="PF01850">
    <property type="entry name" value="PIN"/>
    <property type="match status" value="1"/>
</dbReference>
<keyword evidence="2" id="KW-0694">RNA-binding</keyword>
<sequence length="742" mass="81198">MNSMNSKKISKQNTKSPVHSKAEVVSGFDMNFNPVKKYSCEIVVADTSAVIDGVLSNGIAAGRYSSSNKLTVVIPEAVLAELEHQANSGKEIGFLGLSEIVALQQMHADDEIRLTFAGSRPEKYRVADAAFGAVDALIRETAVEFGGLFVTSDKVQAAVGVARGLHVDFVPSAVRLGADEQIEEQGDPYLDLSVLSWFDPTTMSVHLKNNCLPMAKRGSVGEMKYIPVGDTAISAAELSKIRAELVEFAKHDSDSFIEMESEDPMSALVLQIRDMRIAMTAAPFSDDTEITIVRPIASVDFEKYKASDELKNRILEQRGVLIAGSPGAGKSTFAAGVARFLLSAGNVVKTMESPRDLQVPAEVTQYAPLDGKMENTADLLLLVRPDYTIYDEVRKTKDFLLFADMRLAGVGMLGVVHATRAIDAVQRLIGRVELGIIPQVVDTVIFIDKGEIAKVYTLEFTVKVPSGMMEADLARPVIVVSEMASKVAEYEIYTYGEQVVVMPVGAALSARENETVRKPAWDGMESKIKMEVARYVSGPVEAEMVSDRNAVVKVKPTDKRKVIGRGGDTISQIESKLGIRIDVRDLTMRDRRGMKKSNAGDSDDSSYHPYNSSRFAAARSNSSEFDDEFDSDSGSDSDSDSEFESGFSNGFRAEDFDERIDEYGNENDYVIPIFEKTKKHFILKVPELSGEDVDVFMGGRMLFSATVGRSGEIKLRADSELASKIRNGFRNGELVDVRLSTD</sequence>
<feature type="domain" description="PIN" evidence="4">
    <location>
        <begin position="41"/>
        <end position="158"/>
    </location>
</feature>
<name>A0AAE4MHP4_9EURY</name>
<evidence type="ECO:0000313" key="6">
    <source>
        <dbReference type="Proteomes" id="UP001271789"/>
    </source>
</evidence>
<dbReference type="PROSITE" id="PS50084">
    <property type="entry name" value="KH_TYPE_1"/>
    <property type="match status" value="1"/>
</dbReference>
<evidence type="ECO:0000259" key="4">
    <source>
        <dbReference type="SMART" id="SM00670"/>
    </source>
</evidence>
<organism evidence="5 6">
    <name type="scientific">Methanolapillus africanus</name>
    <dbReference type="NCBI Taxonomy" id="3028297"/>
    <lineage>
        <taxon>Archaea</taxon>
        <taxon>Methanobacteriati</taxon>
        <taxon>Methanobacteriota</taxon>
        <taxon>Stenosarchaea group</taxon>
        <taxon>Methanomicrobia</taxon>
        <taxon>Methanosarcinales</taxon>
        <taxon>Methanosarcinaceae</taxon>
        <taxon>Methanolapillus</taxon>
    </lineage>
</organism>
<reference evidence="5" key="1">
    <citation type="submission" date="2023-06" db="EMBL/GenBank/DDBJ databases">
        <title>Genome sequence of Methanosarcinaceae archaeon Ag5.</title>
        <authorList>
            <person name="Protasov E."/>
            <person name="Platt K."/>
            <person name="Poehlein A."/>
            <person name="Daniel R."/>
            <person name="Brune A."/>
        </authorList>
    </citation>
    <scope>NUCLEOTIDE SEQUENCE</scope>
    <source>
        <strain evidence="5">Ag5</strain>
    </source>
</reference>
<feature type="compositionally biased region" description="Polar residues" evidence="3">
    <location>
        <begin position="1"/>
        <end position="17"/>
    </location>
</feature>
<dbReference type="Gene3D" id="3.40.50.300">
    <property type="entry name" value="P-loop containing nucleotide triphosphate hydrolases"/>
    <property type="match status" value="1"/>
</dbReference>
<dbReference type="SUPFAM" id="SSF54814">
    <property type="entry name" value="Prokaryotic type KH domain (KH-domain type II)"/>
    <property type="match status" value="1"/>
</dbReference>
<dbReference type="InterPro" id="IPR002716">
    <property type="entry name" value="PIN_dom"/>
</dbReference>
<gene>
    <name evidence="5" type="ORF">MsAg5_00020</name>
</gene>
<accession>A0AAE4MHP4</accession>
<dbReference type="SMART" id="SM00670">
    <property type="entry name" value="PINc"/>
    <property type="match status" value="1"/>
</dbReference>
<feature type="compositionally biased region" description="Low complexity" evidence="3">
    <location>
        <begin position="611"/>
        <end position="623"/>
    </location>
</feature>
<dbReference type="InterPro" id="IPR029060">
    <property type="entry name" value="PIN-like_dom_sf"/>
</dbReference>
<dbReference type="RefSeq" id="WP_338098559.1">
    <property type="nucleotide sequence ID" value="NZ_JAWDKD010000002.1"/>
</dbReference>
<dbReference type="InterPro" id="IPR052041">
    <property type="entry name" value="Nucleic_acid_metab_PIN/TRAM"/>
</dbReference>
<keyword evidence="6" id="KW-1185">Reference proteome</keyword>
<evidence type="ECO:0000256" key="1">
    <source>
        <dbReference type="ARBA" id="ARBA00046345"/>
    </source>
</evidence>
<evidence type="ECO:0000256" key="2">
    <source>
        <dbReference type="PROSITE-ProRule" id="PRU00117"/>
    </source>
</evidence>
<proteinExistence type="inferred from homology"/>
<dbReference type="NCBIfam" id="NF010335">
    <property type="entry name" value="PRK13764.1"/>
    <property type="match status" value="1"/>
</dbReference>
<evidence type="ECO:0000313" key="5">
    <source>
        <dbReference type="EMBL" id="MDV0446176.1"/>
    </source>
</evidence>
<dbReference type="CDD" id="cd09878">
    <property type="entry name" value="PIN_VapC_VirB11L-ATPase-like"/>
    <property type="match status" value="1"/>
</dbReference>
<protein>
    <recommendedName>
        <fullName evidence="4">PIN domain-containing protein</fullName>
    </recommendedName>
</protein>
<dbReference type="EMBL" id="JAWDKD010000002">
    <property type="protein sequence ID" value="MDV0446176.1"/>
    <property type="molecule type" value="Genomic_DNA"/>
</dbReference>
<dbReference type="GO" id="GO:0003723">
    <property type="term" value="F:RNA binding"/>
    <property type="evidence" value="ECO:0007669"/>
    <property type="project" value="UniProtKB-UniRule"/>
</dbReference>
<dbReference type="PANTHER" id="PTHR11603:SF147">
    <property type="entry name" value="MEMBRANE PROTEIN"/>
    <property type="match status" value="1"/>
</dbReference>
<dbReference type="InterPro" id="IPR027417">
    <property type="entry name" value="P-loop_NTPase"/>
</dbReference>
<dbReference type="InterPro" id="IPR009019">
    <property type="entry name" value="KH_sf_prok-type"/>
</dbReference>
<feature type="region of interest" description="Disordered" evidence="3">
    <location>
        <begin position="1"/>
        <end position="20"/>
    </location>
</feature>
<feature type="region of interest" description="Disordered" evidence="3">
    <location>
        <begin position="590"/>
        <end position="649"/>
    </location>
</feature>
<dbReference type="SUPFAM" id="SSF52540">
    <property type="entry name" value="P-loop containing nucleoside triphosphate hydrolases"/>
    <property type="match status" value="1"/>
</dbReference>
<dbReference type="PANTHER" id="PTHR11603">
    <property type="entry name" value="AAA FAMILY ATPASE"/>
    <property type="match status" value="1"/>
</dbReference>
<dbReference type="Proteomes" id="UP001271789">
    <property type="component" value="Unassembled WGS sequence"/>
</dbReference>
<evidence type="ECO:0000256" key="3">
    <source>
        <dbReference type="SAM" id="MobiDB-lite"/>
    </source>
</evidence>
<dbReference type="Gene3D" id="3.40.50.1010">
    <property type="entry name" value="5'-nuclease"/>
    <property type="match status" value="1"/>
</dbReference>